<evidence type="ECO:0000256" key="1">
    <source>
        <dbReference type="ARBA" id="ARBA00004071"/>
    </source>
</evidence>
<evidence type="ECO:0000259" key="7">
    <source>
        <dbReference type="Pfam" id="PF01120"/>
    </source>
</evidence>
<keyword evidence="11" id="KW-1185">Reference proteome</keyword>
<sequence length="344" mass="39524">MNENIKWFKEAKYGMMIHWGLYSLLAGEYEGESSSYYAEWIQSKLQIPNAEYEKVATAFNPIYFDAEKIVNLAKNCGMKYLVVTTKHHDGFAMYRSKVDSYNIYDATPFHRDIIDELSKACQKAGLKFGLYYSQDLDWHEPNGGGYLSNDIETAGTTWDNSWDFGSKGKKFDICFKNKIMPQIREIMTNYGEIATAWFDVPMTLSEKQSQEVFDTVKELQPNCLINSRLGNGKYDFVSLGDNEIPDANAERIEQEEVDYNSIEGFKPSPYGLYETAGTMNDSWGFSYHDQNWKSPEKIYEYKKHLNSLGINYLLNIGLDGLGRVPMMSERNLLAVKKVENSVNE</sequence>
<dbReference type="Proteomes" id="UP000886607">
    <property type="component" value="Unassembled WGS sequence"/>
</dbReference>
<dbReference type="EMBL" id="BKBQ01000035">
    <property type="protein sequence ID" value="GEQ55144.1"/>
    <property type="molecule type" value="Genomic_DNA"/>
</dbReference>
<keyword evidence="5" id="KW-0378">Hydrolase</keyword>
<dbReference type="InterPro" id="IPR017853">
    <property type="entry name" value="GH"/>
</dbReference>
<comment type="similarity">
    <text evidence="2">Belongs to the glycosyl hydrolase 29 family.</text>
</comment>
<comment type="caution">
    <text evidence="9">The sequence shown here is derived from an EMBL/GenBank/DDBJ whole genome shotgun (WGS) entry which is preliminary data.</text>
</comment>
<comment type="function">
    <text evidence="1">Alpha-L-fucosidase is responsible for hydrolyzing the alpha-1,6-linked fucose joined to the reducing-end N-acetylglucosamine of the carbohydrate moieties of glycoproteins.</text>
</comment>
<dbReference type="EMBL" id="BKBO01000035">
    <property type="protein sequence ID" value="GEQ50140.1"/>
    <property type="molecule type" value="Genomic_DNA"/>
</dbReference>
<evidence type="ECO:0000256" key="6">
    <source>
        <dbReference type="ARBA" id="ARBA00023295"/>
    </source>
</evidence>
<gene>
    <name evidence="8" type="ORF">TK11N_19920</name>
    <name evidence="9" type="ORF">TK2N_19880</name>
</gene>
<evidence type="ECO:0000256" key="5">
    <source>
        <dbReference type="ARBA" id="ARBA00022801"/>
    </source>
</evidence>
<dbReference type="InterPro" id="IPR016286">
    <property type="entry name" value="FUC_metazoa-typ"/>
</dbReference>
<evidence type="ECO:0000313" key="11">
    <source>
        <dbReference type="Proteomes" id="UP000886607"/>
    </source>
</evidence>
<dbReference type="GO" id="GO:0005764">
    <property type="term" value="C:lysosome"/>
    <property type="evidence" value="ECO:0007669"/>
    <property type="project" value="TreeGrafter"/>
</dbReference>
<dbReference type="InterPro" id="IPR057739">
    <property type="entry name" value="Glyco_hydro_29_N"/>
</dbReference>
<reference evidence="9" key="1">
    <citation type="submission" date="2019-08" db="EMBL/GenBank/DDBJ databases">
        <authorList>
            <person name="Ishikawa M."/>
            <person name="Suzuki T."/>
            <person name="Matsutani M."/>
        </authorList>
    </citation>
    <scope>NUCLEOTIDE SEQUENCE</scope>
    <source>
        <strain evidence="9">7C1</strain>
        <strain evidence="8">8C4</strain>
    </source>
</reference>
<name>A0AAN4ZPG6_9ENTE</name>
<evidence type="ECO:0000313" key="8">
    <source>
        <dbReference type="EMBL" id="GEQ50140.1"/>
    </source>
</evidence>
<evidence type="ECO:0000313" key="9">
    <source>
        <dbReference type="EMBL" id="GEQ55144.1"/>
    </source>
</evidence>
<dbReference type="SUPFAM" id="SSF51445">
    <property type="entry name" value="(Trans)glycosidases"/>
    <property type="match status" value="1"/>
</dbReference>
<proteinExistence type="inferred from homology"/>
<accession>A0AAN4ZPG6</accession>
<keyword evidence="4" id="KW-0732">Signal</keyword>
<evidence type="ECO:0000256" key="3">
    <source>
        <dbReference type="ARBA" id="ARBA00012662"/>
    </source>
</evidence>
<dbReference type="PANTHER" id="PTHR10030:SF37">
    <property type="entry name" value="ALPHA-L-FUCOSIDASE-RELATED"/>
    <property type="match status" value="1"/>
</dbReference>
<evidence type="ECO:0000256" key="4">
    <source>
        <dbReference type="ARBA" id="ARBA00022729"/>
    </source>
</evidence>
<dbReference type="GO" id="GO:0006004">
    <property type="term" value="P:fucose metabolic process"/>
    <property type="evidence" value="ECO:0007669"/>
    <property type="project" value="InterPro"/>
</dbReference>
<evidence type="ECO:0000313" key="10">
    <source>
        <dbReference type="Proteomes" id="UP000886597"/>
    </source>
</evidence>
<dbReference type="PIRSF" id="PIRSF001092">
    <property type="entry name" value="Alpha-L-fucosidase"/>
    <property type="match status" value="1"/>
</dbReference>
<dbReference type="Pfam" id="PF01120">
    <property type="entry name" value="Alpha_L_fucos"/>
    <property type="match status" value="1"/>
</dbReference>
<reference evidence="9" key="2">
    <citation type="journal article" date="2020" name="Int. Dairy J.">
        <title>Lactic acid bacterial diversity in Brie cheese focusing on salt concentration and pH of isolation medium and characterisation of halophilic and alkaliphilic lactic acid bacterial isolates.</title>
        <authorList>
            <person name="Unno R."/>
            <person name="Matsutani M."/>
            <person name="Suzuki T."/>
            <person name="Kodama K."/>
            <person name="Matsushita H."/>
            <person name="Yamasato K."/>
            <person name="Koizumi Y."/>
            <person name="Ishikawa M."/>
        </authorList>
    </citation>
    <scope>NUCLEOTIDE SEQUENCE</scope>
    <source>
        <strain evidence="9">7C1</strain>
        <strain evidence="8">8C4</strain>
    </source>
</reference>
<dbReference type="AlphaFoldDB" id="A0AAN4ZPG6"/>
<dbReference type="SMART" id="SM00812">
    <property type="entry name" value="Alpha_L_fucos"/>
    <property type="match status" value="1"/>
</dbReference>
<dbReference type="GO" id="GO:0004560">
    <property type="term" value="F:alpha-L-fucosidase activity"/>
    <property type="evidence" value="ECO:0007669"/>
    <property type="project" value="InterPro"/>
</dbReference>
<dbReference type="EC" id="3.2.1.51" evidence="3"/>
<dbReference type="Gene3D" id="3.20.20.80">
    <property type="entry name" value="Glycosidases"/>
    <property type="match status" value="1"/>
</dbReference>
<feature type="domain" description="Glycoside hydrolase family 29 N-terminal" evidence="7">
    <location>
        <begin position="5"/>
        <end position="335"/>
    </location>
</feature>
<dbReference type="GO" id="GO:0016139">
    <property type="term" value="P:glycoside catabolic process"/>
    <property type="evidence" value="ECO:0007669"/>
    <property type="project" value="TreeGrafter"/>
</dbReference>
<keyword evidence="6" id="KW-0326">Glycosidase</keyword>
<dbReference type="PANTHER" id="PTHR10030">
    <property type="entry name" value="ALPHA-L-FUCOSIDASE"/>
    <property type="match status" value="1"/>
</dbReference>
<evidence type="ECO:0000256" key="2">
    <source>
        <dbReference type="ARBA" id="ARBA00007951"/>
    </source>
</evidence>
<dbReference type="Proteomes" id="UP000886597">
    <property type="component" value="Unassembled WGS sequence"/>
</dbReference>
<organism evidence="9 10">
    <name type="scientific">Tetragenococcus koreensis</name>
    <dbReference type="NCBI Taxonomy" id="290335"/>
    <lineage>
        <taxon>Bacteria</taxon>
        <taxon>Bacillati</taxon>
        <taxon>Bacillota</taxon>
        <taxon>Bacilli</taxon>
        <taxon>Lactobacillales</taxon>
        <taxon>Enterococcaceae</taxon>
        <taxon>Tetragenococcus</taxon>
    </lineage>
</organism>
<dbReference type="InterPro" id="IPR000933">
    <property type="entry name" value="Glyco_hydro_29"/>
</dbReference>
<protein>
    <recommendedName>
        <fullName evidence="3">alpha-L-fucosidase</fullName>
        <ecNumber evidence="3">3.2.1.51</ecNumber>
    </recommendedName>
</protein>